<gene>
    <name evidence="2" type="ORF">GIY23_21255</name>
</gene>
<keyword evidence="3" id="KW-1185">Reference proteome</keyword>
<evidence type="ECO:0000256" key="1">
    <source>
        <dbReference type="SAM" id="MobiDB-lite"/>
    </source>
</evidence>
<dbReference type="KEGG" id="sace:GIY23_21255"/>
<organism evidence="2 3">
    <name type="scientific">Allosaccharopolyspora coralli</name>
    <dbReference type="NCBI Taxonomy" id="2665642"/>
    <lineage>
        <taxon>Bacteria</taxon>
        <taxon>Bacillati</taxon>
        <taxon>Actinomycetota</taxon>
        <taxon>Actinomycetes</taxon>
        <taxon>Pseudonocardiales</taxon>
        <taxon>Pseudonocardiaceae</taxon>
        <taxon>Allosaccharopolyspora</taxon>
    </lineage>
</organism>
<dbReference type="EMBL" id="CP045929">
    <property type="protein sequence ID" value="QGK71706.1"/>
    <property type="molecule type" value="Genomic_DNA"/>
</dbReference>
<proteinExistence type="predicted"/>
<sequence>MDGSLDVRQFLWQQDGAATRSSGEVPAPRNGEPARITPEQVHRARIAVARGARDVDDCKMLLDMLGLSGDEDGEAPVSR</sequence>
<name>A0A5Q3QEA7_9PSEU</name>
<dbReference type="AlphaFoldDB" id="A0A5Q3QEA7"/>
<feature type="region of interest" description="Disordered" evidence="1">
    <location>
        <begin position="13"/>
        <end position="34"/>
    </location>
</feature>
<dbReference type="Proteomes" id="UP000371041">
    <property type="component" value="Chromosome"/>
</dbReference>
<accession>A0A5Q3QEA7</accession>
<evidence type="ECO:0000313" key="2">
    <source>
        <dbReference type="EMBL" id="QGK71706.1"/>
    </source>
</evidence>
<protein>
    <submittedName>
        <fullName evidence="2">Uncharacterized protein</fullName>
    </submittedName>
</protein>
<dbReference type="RefSeq" id="WP_154078274.1">
    <property type="nucleotide sequence ID" value="NZ_CP045929.1"/>
</dbReference>
<reference evidence="3" key="1">
    <citation type="submission" date="2019-11" db="EMBL/GenBank/DDBJ databases">
        <title>The complete genome sequence of Saccharopolyspora sp. E2A.</title>
        <authorList>
            <person name="Zhang G."/>
        </authorList>
    </citation>
    <scope>NUCLEOTIDE SEQUENCE [LARGE SCALE GENOMIC DNA]</scope>
    <source>
        <strain evidence="3">E2A</strain>
    </source>
</reference>
<evidence type="ECO:0000313" key="3">
    <source>
        <dbReference type="Proteomes" id="UP000371041"/>
    </source>
</evidence>